<proteinExistence type="predicted"/>
<dbReference type="Proteomes" id="UP001239414">
    <property type="component" value="Unassembled WGS sequence"/>
</dbReference>
<dbReference type="EMBL" id="JASNUO010000001">
    <property type="protein sequence ID" value="MDK4246494.1"/>
    <property type="molecule type" value="Genomic_DNA"/>
</dbReference>
<protein>
    <submittedName>
        <fullName evidence="1">Uncharacterized protein</fullName>
    </submittedName>
</protein>
<dbReference type="RefSeq" id="WP_198012007.1">
    <property type="nucleotide sequence ID" value="NZ_CP046605.1"/>
</dbReference>
<comment type="caution">
    <text evidence="1">The sequence shown here is derived from an EMBL/GenBank/DDBJ whole genome shotgun (WGS) entry which is preliminary data.</text>
</comment>
<organism evidence="1 2">
    <name type="scientific">Corynebacterium accolens</name>
    <dbReference type="NCBI Taxonomy" id="38284"/>
    <lineage>
        <taxon>Bacteria</taxon>
        <taxon>Bacillati</taxon>
        <taxon>Actinomycetota</taxon>
        <taxon>Actinomycetes</taxon>
        <taxon>Mycobacteriales</taxon>
        <taxon>Corynebacteriaceae</taxon>
        <taxon>Corynebacterium</taxon>
    </lineage>
</organism>
<reference evidence="1 2" key="1">
    <citation type="submission" date="2023-05" db="EMBL/GenBank/DDBJ databases">
        <title>Metabolic capabilities are highly conserved among human nasal-associated Corynebacterium species in pangenomic analyses.</title>
        <authorList>
            <person name="Tran T.H."/>
            <person name="Roberts A.Q."/>
            <person name="Escapa I.F."/>
            <person name="Gao W."/>
            <person name="Conlan S."/>
            <person name="Kong H."/>
            <person name="Segre J.A."/>
            <person name="Kelly M.S."/>
            <person name="Lemon K.P."/>
        </authorList>
    </citation>
    <scope>NUCLEOTIDE SEQUENCE [LARGE SCALE GENOMIC DNA]</scope>
    <source>
        <strain evidence="1 2">KPL3802</strain>
    </source>
</reference>
<keyword evidence="2" id="KW-1185">Reference proteome</keyword>
<evidence type="ECO:0000313" key="2">
    <source>
        <dbReference type="Proteomes" id="UP001239414"/>
    </source>
</evidence>
<gene>
    <name evidence="1" type="ORF">QPX34_00435</name>
</gene>
<name>A0ABT7FLN3_9CORY</name>
<accession>A0ABT7FLN3</accession>
<dbReference type="GeneID" id="81676194"/>
<evidence type="ECO:0000313" key="1">
    <source>
        <dbReference type="EMBL" id="MDK4246494.1"/>
    </source>
</evidence>
<sequence length="55" mass="6036">MLDKCADFRAITMVVGNVGFEQQIKNAHMISNSAGKLGEVMETQTTPNRPLQKAD</sequence>